<evidence type="ECO:0000313" key="3">
    <source>
        <dbReference type="Proteomes" id="UP000093482"/>
    </source>
</evidence>
<evidence type="ECO:0008006" key="4">
    <source>
        <dbReference type="Google" id="ProtNLM"/>
    </source>
</evidence>
<comment type="caution">
    <text evidence="2">The sequence shown here is derived from an EMBL/GenBank/DDBJ whole genome shotgun (WGS) entry which is preliminary data.</text>
</comment>
<reference evidence="2 3" key="1">
    <citation type="submission" date="2016-07" db="EMBL/GenBank/DDBJ databases">
        <title>Caryophanon latum genome sequencing.</title>
        <authorList>
            <person name="Verma A."/>
            <person name="Pal Y."/>
            <person name="Krishnamurthi S."/>
        </authorList>
    </citation>
    <scope>NUCLEOTIDE SEQUENCE [LARGE SCALE GENOMIC DNA]</scope>
    <source>
        <strain evidence="2 3">DSM 14151</strain>
    </source>
</reference>
<keyword evidence="1" id="KW-0732">Signal</keyword>
<dbReference type="InterPro" id="IPR017853">
    <property type="entry name" value="GH"/>
</dbReference>
<evidence type="ECO:0000256" key="1">
    <source>
        <dbReference type="SAM" id="SignalP"/>
    </source>
</evidence>
<feature type="chain" id="PRO_5039727135" description="Amidase" evidence="1">
    <location>
        <begin position="25"/>
        <end position="273"/>
    </location>
</feature>
<sequence>MKKYVLILLIGGMCCMLLSCSTSDLRKATWLWNATLLERPEEVITFLTDQQFNTVFVQIDPHVELAEYAHFIERATAQHIAVYALDGSPAWVTDDELFYDYFQWLRDYTNRYADAPFHGIHLDVEPYLHLVVEQFQTMIVRAQQQAASLNLPIEADLPFWFDEVAYKNKFGEGNVAQWVIEQLDGVTIMAYRNNAEDIIDITKHELQFAQKAKKPLTIAIETMASEEGDFVSFYGQDETYVNEQLRAISKAIRARSFAGFAIHHYSSFKQLID</sequence>
<proteinExistence type="predicted"/>
<name>A0A1C0YAG3_9BACL</name>
<organism evidence="2 3">
    <name type="scientific">Caryophanon latum</name>
    <dbReference type="NCBI Taxonomy" id="33977"/>
    <lineage>
        <taxon>Bacteria</taxon>
        <taxon>Bacillati</taxon>
        <taxon>Bacillota</taxon>
        <taxon>Bacilli</taxon>
        <taxon>Bacillales</taxon>
        <taxon>Caryophanaceae</taxon>
        <taxon>Caryophanon</taxon>
    </lineage>
</organism>
<protein>
    <recommendedName>
        <fullName evidence="4">Amidase</fullName>
    </recommendedName>
</protein>
<keyword evidence="3" id="KW-1185">Reference proteome</keyword>
<gene>
    <name evidence="2" type="ORF">A6K76_16120</name>
</gene>
<dbReference type="OrthoDB" id="7054537at2"/>
<evidence type="ECO:0000313" key="2">
    <source>
        <dbReference type="EMBL" id="OCS84177.1"/>
    </source>
</evidence>
<feature type="signal peptide" evidence="1">
    <location>
        <begin position="1"/>
        <end position="24"/>
    </location>
</feature>
<dbReference type="AlphaFoldDB" id="A0A1C0YAG3"/>
<accession>A0A1C0YAG3</accession>
<dbReference type="RefSeq" id="WP_066466598.1">
    <property type="nucleotide sequence ID" value="NZ_MATO01000085.1"/>
</dbReference>
<dbReference type="EMBL" id="MATO01000085">
    <property type="protein sequence ID" value="OCS84177.1"/>
    <property type="molecule type" value="Genomic_DNA"/>
</dbReference>
<dbReference type="SUPFAM" id="SSF51445">
    <property type="entry name" value="(Trans)glycosidases"/>
    <property type="match status" value="1"/>
</dbReference>
<dbReference type="PROSITE" id="PS51257">
    <property type="entry name" value="PROKAR_LIPOPROTEIN"/>
    <property type="match status" value="1"/>
</dbReference>
<dbReference type="Proteomes" id="UP000093482">
    <property type="component" value="Unassembled WGS sequence"/>
</dbReference>